<dbReference type="SUPFAM" id="SSF55729">
    <property type="entry name" value="Acyl-CoA N-acyltransferases (Nat)"/>
    <property type="match status" value="1"/>
</dbReference>
<evidence type="ECO:0008006" key="3">
    <source>
        <dbReference type="Google" id="ProtNLM"/>
    </source>
</evidence>
<proteinExistence type="predicted"/>
<accession>A0ABP7M7Y8</accession>
<sequence>MYGNFPKETDRKVHRPLLPSNHGYKAELIFADQTVPVVLGDYTSFGFSLISDEQYDELCFPGQITVIQFSPLIEQQYAIKAQIIEMDRVNNQLRISLRVMADSFKQVPKYRAIPLTGSHRLTGQIFHPFQYKTLSFFEINEVSKEGFLVSGIQPEFTLFTNMEIAFNLGMFQPSNPIRGRVSSIKFHADGTVQCFIHIIKKLPPVLTDNLNKYLMRYTSSTPEEIRNAGFAVKTVKEFIQYKYVETQADYEAVLRTRRFAYSGVNKIDAEANLEKVSYFFDDYSHILMVMHNDEIIGSATIIVGDGNQKPFEIQTFFDKNALTDLPPSAETLEIAALCLHPDYRDTDILHGIFEQIYMLTMMLNKNYIIASSDKYLLNLYQSIGFKLTEHEFIQPKYNDLAMHVLVIHRDAAIRAKGVKKLIWWPLWGIVNSHLIKKRVIRYRHWERIKAKLLRKSFKVMFFIRYRRHWQD</sequence>
<protein>
    <recommendedName>
        <fullName evidence="3">N-acetyltransferase domain-containing protein</fullName>
    </recommendedName>
</protein>
<dbReference type="Gene3D" id="3.40.630.30">
    <property type="match status" value="1"/>
</dbReference>
<dbReference type="EMBL" id="BAABBN010000004">
    <property type="protein sequence ID" value="GAA3917255.1"/>
    <property type="molecule type" value="Genomic_DNA"/>
</dbReference>
<name>A0ABP7M7Y8_9GAMM</name>
<evidence type="ECO:0000313" key="2">
    <source>
        <dbReference type="Proteomes" id="UP001501565"/>
    </source>
</evidence>
<gene>
    <name evidence="1" type="ORF">GCM10022277_10250</name>
</gene>
<evidence type="ECO:0000313" key="1">
    <source>
        <dbReference type="EMBL" id="GAA3917255.1"/>
    </source>
</evidence>
<comment type="caution">
    <text evidence="1">The sequence shown here is derived from an EMBL/GenBank/DDBJ whole genome shotgun (WGS) entry which is preliminary data.</text>
</comment>
<reference evidence="2" key="1">
    <citation type="journal article" date="2019" name="Int. J. Syst. Evol. Microbiol.">
        <title>The Global Catalogue of Microorganisms (GCM) 10K type strain sequencing project: providing services to taxonomists for standard genome sequencing and annotation.</title>
        <authorList>
            <consortium name="The Broad Institute Genomics Platform"/>
            <consortium name="The Broad Institute Genome Sequencing Center for Infectious Disease"/>
            <person name="Wu L."/>
            <person name="Ma J."/>
        </authorList>
    </citation>
    <scope>NUCLEOTIDE SEQUENCE [LARGE SCALE GENOMIC DNA]</scope>
    <source>
        <strain evidence="2">JCM 17551</strain>
    </source>
</reference>
<dbReference type="InterPro" id="IPR016181">
    <property type="entry name" value="Acyl_CoA_acyltransferase"/>
</dbReference>
<dbReference type="RefSeq" id="WP_344796148.1">
    <property type="nucleotide sequence ID" value="NZ_BAABBN010000004.1"/>
</dbReference>
<organism evidence="1 2">
    <name type="scientific">Litoribacillus peritrichatus</name>
    <dbReference type="NCBI Taxonomy" id="718191"/>
    <lineage>
        <taxon>Bacteria</taxon>
        <taxon>Pseudomonadati</taxon>
        <taxon>Pseudomonadota</taxon>
        <taxon>Gammaproteobacteria</taxon>
        <taxon>Oceanospirillales</taxon>
        <taxon>Oceanospirillaceae</taxon>
        <taxon>Litoribacillus</taxon>
    </lineage>
</organism>
<dbReference type="Pfam" id="PF13444">
    <property type="entry name" value="Acetyltransf_5"/>
    <property type="match status" value="1"/>
</dbReference>
<dbReference type="Proteomes" id="UP001501565">
    <property type="component" value="Unassembled WGS sequence"/>
</dbReference>
<keyword evidence="2" id="KW-1185">Reference proteome</keyword>